<proteinExistence type="predicted"/>
<sequence>MAESPSDEGCVACGWTLDRQNRCSYCSHIKVIYTAHNRGVWSIGSDFILKERPNDGPREEVTTLNYLAANTKIPIPKVIRDWVDRNDRYFLLEERIDGQTLGAAWPSLSDEQKVSIAEEVADVHKYLLQRMTSTSMQTVDQGPCRLEMLFFDQEPREPFHSDLELWDAISRTLHSPPEKVFPQRALDNLKKRFPKCEPYVLSHCDLDLENIMVKDGKLVAILDWEYSAYLPVWYEYISALWGFSDMGVEWNRMLRPRLGVHEDAKDFAMDLFYSREYPNLDEKGREVLERLSSE</sequence>
<feature type="domain" description="Aminoglycoside phosphotransferase" evidence="1">
    <location>
        <begin position="46"/>
        <end position="251"/>
    </location>
</feature>
<accession>A0A5N6U495</accession>
<dbReference type="Gene3D" id="3.90.1200.10">
    <property type="match status" value="1"/>
</dbReference>
<reference evidence="2 3" key="1">
    <citation type="submission" date="2019-04" db="EMBL/GenBank/DDBJ databases">
        <title>Friends and foes A comparative genomics study of 23 Aspergillus species from section Flavi.</title>
        <authorList>
            <consortium name="DOE Joint Genome Institute"/>
            <person name="Kjaerbolling I."/>
            <person name="Vesth T."/>
            <person name="Frisvad J.C."/>
            <person name="Nybo J.L."/>
            <person name="Theobald S."/>
            <person name="Kildgaard S."/>
            <person name="Isbrandt T."/>
            <person name="Kuo A."/>
            <person name="Sato A."/>
            <person name="Lyhne E.K."/>
            <person name="Kogle M.E."/>
            <person name="Wiebenga A."/>
            <person name="Kun R.S."/>
            <person name="Lubbers R.J."/>
            <person name="Makela M.R."/>
            <person name="Barry K."/>
            <person name="Chovatia M."/>
            <person name="Clum A."/>
            <person name="Daum C."/>
            <person name="Haridas S."/>
            <person name="He G."/>
            <person name="LaButti K."/>
            <person name="Lipzen A."/>
            <person name="Mondo S."/>
            <person name="Riley R."/>
            <person name="Salamov A."/>
            <person name="Simmons B.A."/>
            <person name="Magnuson J.K."/>
            <person name="Henrissat B."/>
            <person name="Mortensen U.H."/>
            <person name="Larsen T.O."/>
            <person name="Devries R.P."/>
            <person name="Grigoriev I.V."/>
            <person name="Machida M."/>
            <person name="Baker S.E."/>
            <person name="Andersen M.R."/>
        </authorList>
    </citation>
    <scope>NUCLEOTIDE SEQUENCE [LARGE SCALE GENOMIC DNA]</scope>
    <source>
        <strain evidence="2 3">IBT 18842</strain>
    </source>
</reference>
<gene>
    <name evidence="2" type="ORF">BDV25DRAFT_38905</name>
</gene>
<keyword evidence="2" id="KW-0418">Kinase</keyword>
<dbReference type="Proteomes" id="UP000325780">
    <property type="component" value="Unassembled WGS sequence"/>
</dbReference>
<dbReference type="InterPro" id="IPR051678">
    <property type="entry name" value="AGP_Transferase"/>
</dbReference>
<dbReference type="InterPro" id="IPR002575">
    <property type="entry name" value="Aminoglycoside_PTrfase"/>
</dbReference>
<dbReference type="SUPFAM" id="SSF56112">
    <property type="entry name" value="Protein kinase-like (PK-like)"/>
    <property type="match status" value="1"/>
</dbReference>
<dbReference type="PANTHER" id="PTHR21310:SF48">
    <property type="entry name" value="AMINOGLYCOSIDE PHOSPHOTRANSFERASE DOMAIN-CONTAINING PROTEIN"/>
    <property type="match status" value="1"/>
</dbReference>
<evidence type="ECO:0000313" key="3">
    <source>
        <dbReference type="Proteomes" id="UP000325780"/>
    </source>
</evidence>
<dbReference type="PANTHER" id="PTHR21310">
    <property type="entry name" value="AMINOGLYCOSIDE PHOSPHOTRANSFERASE-RELATED-RELATED"/>
    <property type="match status" value="1"/>
</dbReference>
<dbReference type="CDD" id="cd05120">
    <property type="entry name" value="APH_ChoK_like"/>
    <property type="match status" value="1"/>
</dbReference>
<protein>
    <submittedName>
        <fullName evidence="2">Kinase-like domain-containing protein</fullName>
    </submittedName>
</protein>
<dbReference type="InterPro" id="IPR011009">
    <property type="entry name" value="Kinase-like_dom_sf"/>
</dbReference>
<dbReference type="EMBL" id="ML742042">
    <property type="protein sequence ID" value="KAE8153229.1"/>
    <property type="molecule type" value="Genomic_DNA"/>
</dbReference>
<keyword evidence="2" id="KW-0808">Transferase</keyword>
<dbReference type="Pfam" id="PF01636">
    <property type="entry name" value="APH"/>
    <property type="match status" value="1"/>
</dbReference>
<organism evidence="2 3">
    <name type="scientific">Aspergillus avenaceus</name>
    <dbReference type="NCBI Taxonomy" id="36643"/>
    <lineage>
        <taxon>Eukaryota</taxon>
        <taxon>Fungi</taxon>
        <taxon>Dikarya</taxon>
        <taxon>Ascomycota</taxon>
        <taxon>Pezizomycotina</taxon>
        <taxon>Eurotiomycetes</taxon>
        <taxon>Eurotiomycetidae</taxon>
        <taxon>Eurotiales</taxon>
        <taxon>Aspergillaceae</taxon>
        <taxon>Aspergillus</taxon>
        <taxon>Aspergillus subgen. Circumdati</taxon>
    </lineage>
</organism>
<dbReference type="OrthoDB" id="8300194at2759"/>
<keyword evidence="3" id="KW-1185">Reference proteome</keyword>
<evidence type="ECO:0000259" key="1">
    <source>
        <dbReference type="Pfam" id="PF01636"/>
    </source>
</evidence>
<dbReference type="GO" id="GO:0016301">
    <property type="term" value="F:kinase activity"/>
    <property type="evidence" value="ECO:0007669"/>
    <property type="project" value="UniProtKB-KW"/>
</dbReference>
<evidence type="ECO:0000313" key="2">
    <source>
        <dbReference type="EMBL" id="KAE8153229.1"/>
    </source>
</evidence>
<dbReference type="AlphaFoldDB" id="A0A5N6U495"/>
<name>A0A5N6U495_ASPAV</name>